<dbReference type="InterPro" id="IPR052392">
    <property type="entry name" value="Kelch-BTB_domain-containing"/>
</dbReference>
<dbReference type="SMART" id="SM00429">
    <property type="entry name" value="IPT"/>
    <property type="match status" value="2"/>
</dbReference>
<keyword evidence="3" id="KW-1185">Reference proteome</keyword>
<dbReference type="Pfam" id="PF01833">
    <property type="entry name" value="TIG"/>
    <property type="match status" value="2"/>
</dbReference>
<dbReference type="SUPFAM" id="SSF117281">
    <property type="entry name" value="Kelch motif"/>
    <property type="match status" value="1"/>
</dbReference>
<organism evidence="2 3">
    <name type="scientific">Pontibacter lucknowensis</name>
    <dbReference type="NCBI Taxonomy" id="1077936"/>
    <lineage>
        <taxon>Bacteria</taxon>
        <taxon>Pseudomonadati</taxon>
        <taxon>Bacteroidota</taxon>
        <taxon>Cytophagia</taxon>
        <taxon>Cytophagales</taxon>
        <taxon>Hymenobacteraceae</taxon>
        <taxon>Pontibacter</taxon>
    </lineage>
</organism>
<accession>A0A1N6TFZ7</accession>
<gene>
    <name evidence="2" type="ORF">SAMN05421545_0304</name>
</gene>
<feature type="domain" description="IPT/TIG" evidence="1">
    <location>
        <begin position="130"/>
        <end position="213"/>
    </location>
</feature>
<dbReference type="Pfam" id="PF01344">
    <property type="entry name" value="Kelch_1"/>
    <property type="match status" value="1"/>
</dbReference>
<sequence length="569" mass="62579">MRQLKLLSFIFLLVLHGCAKEKDFPEAQRYPILRTLEVTPDSTGASVKGEIVSLGSEPVTEYGFEYTAINNDKSIIKKVVGISAVTGEFEARLTHGLVKGYNYRIQAYARHGQNTTYGTALAFKSLNTAAPVIHSFSPKAAEDNSTVTIYGQNFSNNRSLVKVSIGEIQAYVVSAHPDSITIITPRVTYSGTFPITVTAHGEQTTAEEEFEIIGPQITHISPDKGMPGDELSIYGKNLSYSGWGPYVNIGGKSATIVSVTDTEIKVKVPVITPDLYDKALTVSVNRGNKTAALPYSYTLVSGFMAASVKPTSVPANTAHIPSFISGGQAYFFSYDRMISYEVETGIWRNEGAFPGQARNGSALHKVGDKVYLIGGNYQYYTIFMSVWEYDISSKSWLQKKGLTFGVSDASSFTHDGYIYFFGGRNTSSNTTLWRYDPATEEVEALNPFRNNYNGSGFVINGKAYTVVGNATWLYNAQQDSWSQVAVMPEESTLNGPFRVFTHQGTGFAISAKGDRALLRFSEEQKKWEKVAVYPGCVSSEQYSGFSYGDKLYLGSFGSCSATLYYYQNR</sequence>
<dbReference type="RefSeq" id="WP_076420616.1">
    <property type="nucleotide sequence ID" value="NZ_FTNM01000001.1"/>
</dbReference>
<dbReference type="EMBL" id="FTNM01000001">
    <property type="protein sequence ID" value="SIQ52191.1"/>
    <property type="molecule type" value="Genomic_DNA"/>
</dbReference>
<dbReference type="PANTHER" id="PTHR46375">
    <property type="entry name" value="KELCH REPEAT AND BTB DOMAIN-CONTAINING PROTEIN 13-RELATED"/>
    <property type="match status" value="1"/>
</dbReference>
<dbReference type="InterPro" id="IPR002909">
    <property type="entry name" value="IPT_dom"/>
</dbReference>
<dbReference type="InterPro" id="IPR013783">
    <property type="entry name" value="Ig-like_fold"/>
</dbReference>
<evidence type="ECO:0000313" key="2">
    <source>
        <dbReference type="EMBL" id="SIQ52191.1"/>
    </source>
</evidence>
<name>A0A1N6TFZ7_9BACT</name>
<dbReference type="PANTHER" id="PTHR46375:SF3">
    <property type="entry name" value="KELCH REPEAT AND BTB DOMAIN-CONTAINING PROTEIN 13"/>
    <property type="match status" value="1"/>
</dbReference>
<reference evidence="3" key="1">
    <citation type="submission" date="2017-01" db="EMBL/GenBank/DDBJ databases">
        <authorList>
            <person name="Varghese N."/>
            <person name="Submissions S."/>
        </authorList>
    </citation>
    <scope>NUCLEOTIDE SEQUENCE [LARGE SCALE GENOMIC DNA]</scope>
    <source>
        <strain evidence="3">DM9</strain>
    </source>
</reference>
<dbReference type="STRING" id="1077936.SAMN05421545_0304"/>
<dbReference type="Gene3D" id="2.60.40.10">
    <property type="entry name" value="Immunoglobulins"/>
    <property type="match status" value="2"/>
</dbReference>
<dbReference type="CDD" id="cd00603">
    <property type="entry name" value="IPT_PCSR"/>
    <property type="match status" value="1"/>
</dbReference>
<dbReference type="InterPro" id="IPR014756">
    <property type="entry name" value="Ig_E-set"/>
</dbReference>
<dbReference type="SUPFAM" id="SSF81296">
    <property type="entry name" value="E set domains"/>
    <property type="match status" value="2"/>
</dbReference>
<dbReference type="InterPro" id="IPR006652">
    <property type="entry name" value="Kelch_1"/>
</dbReference>
<dbReference type="Gene3D" id="2.120.10.80">
    <property type="entry name" value="Kelch-type beta propeller"/>
    <property type="match status" value="1"/>
</dbReference>
<protein>
    <submittedName>
        <fullName evidence="2">Kelch motif-containing protein</fullName>
    </submittedName>
</protein>
<dbReference type="OrthoDB" id="103335at2"/>
<evidence type="ECO:0000313" key="3">
    <source>
        <dbReference type="Proteomes" id="UP000185924"/>
    </source>
</evidence>
<evidence type="ECO:0000259" key="1">
    <source>
        <dbReference type="SMART" id="SM00429"/>
    </source>
</evidence>
<dbReference type="AlphaFoldDB" id="A0A1N6TFZ7"/>
<dbReference type="InterPro" id="IPR015915">
    <property type="entry name" value="Kelch-typ_b-propeller"/>
</dbReference>
<dbReference type="Proteomes" id="UP000185924">
    <property type="component" value="Unassembled WGS sequence"/>
</dbReference>
<proteinExistence type="predicted"/>
<feature type="domain" description="IPT/TIG" evidence="1">
    <location>
        <begin position="214"/>
        <end position="298"/>
    </location>
</feature>